<name>W7BHX1_9LIST</name>
<dbReference type="EMBL" id="AODE01000039">
    <property type="protein sequence ID" value="EUJ25507.1"/>
    <property type="molecule type" value="Genomic_DNA"/>
</dbReference>
<protein>
    <submittedName>
        <fullName evidence="1">Uncharacterized protein</fullName>
    </submittedName>
</protein>
<dbReference type="PATRIC" id="fig|1265820.5.peg.3297"/>
<organism evidence="1 2">
    <name type="scientific">Listeria cornellensis FSL F6-0969</name>
    <dbReference type="NCBI Taxonomy" id="1265820"/>
    <lineage>
        <taxon>Bacteria</taxon>
        <taxon>Bacillati</taxon>
        <taxon>Bacillota</taxon>
        <taxon>Bacilli</taxon>
        <taxon>Bacillales</taxon>
        <taxon>Listeriaceae</taxon>
        <taxon>Listeria</taxon>
    </lineage>
</organism>
<keyword evidence="2" id="KW-1185">Reference proteome</keyword>
<dbReference type="STRING" id="1265820.PCORN_16678"/>
<evidence type="ECO:0000313" key="2">
    <source>
        <dbReference type="Proteomes" id="UP000019254"/>
    </source>
</evidence>
<accession>W7BHX1</accession>
<dbReference type="OrthoDB" id="2361042at2"/>
<reference evidence="1 2" key="1">
    <citation type="journal article" date="2014" name="Int. J. Syst. Evol. Microbiol.">
        <title>Listeria floridensis sp. nov., Listeria aquatica sp. nov., Listeria cornellensis sp. nov., Listeria riparia sp. nov. and Listeria grandensis sp. nov., from agricultural and natural environments.</title>
        <authorList>
            <person name="den Bakker H.C."/>
            <person name="Warchocki S."/>
            <person name="Wright E.M."/>
            <person name="Allred A.F."/>
            <person name="Ahlstrom C."/>
            <person name="Manuel C.S."/>
            <person name="Stasiewicz M.J."/>
            <person name="Burrell A."/>
            <person name="Roof S."/>
            <person name="Strawn L."/>
            <person name="Fortes E.D."/>
            <person name="Nightingale K.K."/>
            <person name="Kephart D."/>
            <person name="Wiedmann M."/>
        </authorList>
    </citation>
    <scope>NUCLEOTIDE SEQUENCE [LARGE SCALE GENOMIC DNA]</scope>
    <source>
        <strain evidence="2">FSL F6-969</strain>
    </source>
</reference>
<comment type="caution">
    <text evidence="1">The sequence shown here is derived from an EMBL/GenBank/DDBJ whole genome shotgun (WGS) entry which is preliminary data.</text>
</comment>
<proteinExistence type="predicted"/>
<evidence type="ECO:0000313" key="1">
    <source>
        <dbReference type="EMBL" id="EUJ25507.1"/>
    </source>
</evidence>
<dbReference type="Proteomes" id="UP000019254">
    <property type="component" value="Unassembled WGS sequence"/>
</dbReference>
<dbReference type="AlphaFoldDB" id="W7BHX1"/>
<gene>
    <name evidence="1" type="ORF">PCORN_16678</name>
</gene>
<dbReference type="RefSeq" id="WP_036081953.1">
    <property type="nucleotide sequence ID" value="NZ_AODE01000039.1"/>
</dbReference>
<sequence>MIYSVGMTTMGSYNEVDKEYFDIMIDIRRVLNPLFEKYDIYAYTVDKKRKGDISLPLKAKRYINFYLEKIMDELPSIIEDGKYIVIPKGEEINELVTNISNLNVIGNIDYFLVENSTITFRVLEGENINFYARDFNILVEELDFKA</sequence>